<comment type="caution">
    <text evidence="4">The sequence shown here is derived from an EMBL/GenBank/DDBJ whole genome shotgun (WGS) entry which is preliminary data.</text>
</comment>
<evidence type="ECO:0000313" key="5">
    <source>
        <dbReference type="Proteomes" id="UP000549457"/>
    </source>
</evidence>
<feature type="domain" description="Nitroreductase" evidence="3">
    <location>
        <begin position="22"/>
        <end position="63"/>
    </location>
</feature>
<dbReference type="PANTHER" id="PTHR43673">
    <property type="entry name" value="NAD(P)H NITROREDUCTASE YDGI-RELATED"/>
    <property type="match status" value="1"/>
</dbReference>
<dbReference type="EMBL" id="JACHFM010000003">
    <property type="protein sequence ID" value="MBB5223471.1"/>
    <property type="molecule type" value="Genomic_DNA"/>
</dbReference>
<dbReference type="PANTHER" id="PTHR43673:SF10">
    <property type="entry name" value="NADH DEHYDROGENASE_NAD(P)H NITROREDUCTASE XCC3605-RELATED"/>
    <property type="match status" value="1"/>
</dbReference>
<dbReference type="RefSeq" id="WP_221288727.1">
    <property type="nucleotide sequence ID" value="NZ_JACHFM010000003.1"/>
</dbReference>
<dbReference type="Pfam" id="PF00881">
    <property type="entry name" value="Nitroreductase"/>
    <property type="match status" value="2"/>
</dbReference>
<dbReference type="GO" id="GO:0016491">
    <property type="term" value="F:oxidoreductase activity"/>
    <property type="evidence" value="ECO:0007669"/>
    <property type="project" value="UniProtKB-KW"/>
</dbReference>
<comment type="similarity">
    <text evidence="1">Belongs to the nitroreductase family.</text>
</comment>
<dbReference type="Proteomes" id="UP000549457">
    <property type="component" value="Unassembled WGS sequence"/>
</dbReference>
<keyword evidence="2" id="KW-0560">Oxidoreductase</keyword>
<reference evidence="4 5" key="1">
    <citation type="submission" date="2020-08" db="EMBL/GenBank/DDBJ databases">
        <title>Genomic Encyclopedia of Type Strains, Phase IV (KMG-IV): sequencing the most valuable type-strain genomes for metagenomic binning, comparative biology and taxonomic classification.</title>
        <authorList>
            <person name="Goeker M."/>
        </authorList>
    </citation>
    <scope>NUCLEOTIDE SEQUENCE [LARGE SCALE GENOMIC DNA]</scope>
    <source>
        <strain evidence="4 5">DSM 101730</strain>
    </source>
</reference>
<feature type="domain" description="Nitroreductase" evidence="3">
    <location>
        <begin position="78"/>
        <end position="166"/>
    </location>
</feature>
<dbReference type="AlphaFoldDB" id="A0A840SWE5"/>
<name>A0A840SWE5_9RHOB</name>
<sequence>MNQIARITSRTSEHPIDPLFIDRWSPRSFDGTPLTETQILTILEAASWAPSAFNAQPWRFIYALKGTPEFDRLLDLLVEFNQSWARDAGALVFIVSRTHFDATDDAEAKPIYSHSFDAGAAWGQLALQAHLLGLHAHGMTGLDFARIPEALGLPEGYRIEAAAAIGTKAHADRLPEALRAREEPSPRRPLAEIAFHGAFAA</sequence>
<dbReference type="SUPFAM" id="SSF55469">
    <property type="entry name" value="FMN-dependent nitroreductase-like"/>
    <property type="match status" value="1"/>
</dbReference>
<accession>A0A840SWE5</accession>
<evidence type="ECO:0000256" key="1">
    <source>
        <dbReference type="ARBA" id="ARBA00007118"/>
    </source>
</evidence>
<evidence type="ECO:0000259" key="3">
    <source>
        <dbReference type="Pfam" id="PF00881"/>
    </source>
</evidence>
<dbReference type="Gene3D" id="3.40.109.10">
    <property type="entry name" value="NADH Oxidase"/>
    <property type="match status" value="1"/>
</dbReference>
<evidence type="ECO:0000256" key="2">
    <source>
        <dbReference type="ARBA" id="ARBA00023002"/>
    </source>
</evidence>
<dbReference type="CDD" id="cd02138">
    <property type="entry name" value="TdsD-like"/>
    <property type="match status" value="1"/>
</dbReference>
<protein>
    <submittedName>
        <fullName evidence="4">Nitroreductase</fullName>
    </submittedName>
</protein>
<gene>
    <name evidence="4" type="ORF">HNP73_003418</name>
</gene>
<organism evidence="4 5">
    <name type="scientific">Amaricoccus macauensis</name>
    <dbReference type="NCBI Taxonomy" id="57001"/>
    <lineage>
        <taxon>Bacteria</taxon>
        <taxon>Pseudomonadati</taxon>
        <taxon>Pseudomonadota</taxon>
        <taxon>Alphaproteobacteria</taxon>
        <taxon>Rhodobacterales</taxon>
        <taxon>Paracoccaceae</taxon>
        <taxon>Amaricoccus</taxon>
    </lineage>
</organism>
<dbReference type="InterPro" id="IPR029479">
    <property type="entry name" value="Nitroreductase"/>
</dbReference>
<proteinExistence type="inferred from homology"/>
<dbReference type="InterPro" id="IPR000415">
    <property type="entry name" value="Nitroreductase-like"/>
</dbReference>
<keyword evidence="5" id="KW-1185">Reference proteome</keyword>
<evidence type="ECO:0000313" key="4">
    <source>
        <dbReference type="EMBL" id="MBB5223471.1"/>
    </source>
</evidence>